<name>A0A9W8JF88_9AGAR</name>
<dbReference type="OrthoDB" id="5549748at2759"/>
<evidence type="ECO:0000313" key="2">
    <source>
        <dbReference type="EMBL" id="KAJ2933447.1"/>
    </source>
</evidence>
<dbReference type="Gene3D" id="1.20.1270.60">
    <property type="entry name" value="Arfaptin homology (AH) domain/BAR domain"/>
    <property type="match status" value="2"/>
</dbReference>
<dbReference type="InterPro" id="IPR027267">
    <property type="entry name" value="AH/BAR_dom_sf"/>
</dbReference>
<keyword evidence="3" id="KW-1185">Reference proteome</keyword>
<dbReference type="PANTHER" id="PTHR34815:SF2">
    <property type="entry name" value="N-ACETYLTRANSFERASE DOMAIN-CONTAINING PROTEIN"/>
    <property type="match status" value="1"/>
</dbReference>
<evidence type="ECO:0000259" key="1">
    <source>
        <dbReference type="Pfam" id="PF22998"/>
    </source>
</evidence>
<reference evidence="2" key="1">
    <citation type="submission" date="2022-06" db="EMBL/GenBank/DDBJ databases">
        <title>Genome Sequence of Candolleomyces eurysporus.</title>
        <authorList>
            <person name="Buettner E."/>
        </authorList>
    </citation>
    <scope>NUCLEOTIDE SEQUENCE</scope>
    <source>
        <strain evidence="2">VTCC 930004</strain>
    </source>
</reference>
<dbReference type="InterPro" id="IPR055100">
    <property type="entry name" value="GNAT_LYC1-like"/>
</dbReference>
<evidence type="ECO:0000313" key="3">
    <source>
        <dbReference type="Proteomes" id="UP001140091"/>
    </source>
</evidence>
<gene>
    <name evidence="2" type="ORF">H1R20_g3613</name>
</gene>
<feature type="non-terminal residue" evidence="2">
    <location>
        <position position="1"/>
    </location>
</feature>
<dbReference type="Pfam" id="PF22998">
    <property type="entry name" value="GNAT_LYC1-like"/>
    <property type="match status" value="1"/>
</dbReference>
<dbReference type="Proteomes" id="UP001140091">
    <property type="component" value="Unassembled WGS sequence"/>
</dbReference>
<dbReference type="EMBL" id="JANBPK010000742">
    <property type="protein sequence ID" value="KAJ2933447.1"/>
    <property type="molecule type" value="Genomic_DNA"/>
</dbReference>
<comment type="caution">
    <text evidence="2">The sequence shown here is derived from an EMBL/GenBank/DDBJ whole genome shotgun (WGS) entry which is preliminary data.</text>
</comment>
<dbReference type="PANTHER" id="PTHR34815">
    <property type="entry name" value="LYSINE ACETYLTRANSFERASE"/>
    <property type="match status" value="1"/>
</dbReference>
<proteinExistence type="predicted"/>
<organism evidence="2 3">
    <name type="scientific">Candolleomyces eurysporus</name>
    <dbReference type="NCBI Taxonomy" id="2828524"/>
    <lineage>
        <taxon>Eukaryota</taxon>
        <taxon>Fungi</taxon>
        <taxon>Dikarya</taxon>
        <taxon>Basidiomycota</taxon>
        <taxon>Agaricomycotina</taxon>
        <taxon>Agaricomycetes</taxon>
        <taxon>Agaricomycetidae</taxon>
        <taxon>Agaricales</taxon>
        <taxon>Agaricineae</taxon>
        <taxon>Psathyrellaceae</taxon>
        <taxon>Candolleomyces</taxon>
    </lineage>
</organism>
<dbReference type="SUPFAM" id="SSF103657">
    <property type="entry name" value="BAR/IMD domain-like"/>
    <property type="match status" value="1"/>
</dbReference>
<dbReference type="Pfam" id="PF10455">
    <property type="entry name" value="BAR_2"/>
    <property type="match status" value="2"/>
</dbReference>
<dbReference type="InterPro" id="IPR053013">
    <property type="entry name" value="LAT"/>
</dbReference>
<dbReference type="AlphaFoldDB" id="A0A9W8JF88"/>
<protein>
    <recommendedName>
        <fullName evidence="1">LYC1 C-terminal domain-containing protein</fullName>
    </recommendedName>
</protein>
<feature type="domain" description="LYC1 C-terminal" evidence="1">
    <location>
        <begin position="377"/>
        <end position="454"/>
    </location>
</feature>
<accession>A0A9W8JF88</accession>
<dbReference type="InterPro" id="IPR018859">
    <property type="entry name" value="BAR_dom-cont"/>
</dbReference>
<sequence length="465" mass="50909">MDGWNKIASSLANINVSGAGSKLSKGFSSSVQATKERLGQIAPEDITELPQEYKDLETRVDALRAAHISLLKITKVYESETYDYPVQIQESISELSSSIGYNITSFAANNLKGTNLPVPASPTQPPVHPHKTLPHALARAATSAATVVAGPGAAPHESGDKLGKALALLKTSNPSRQEHARLEVENAEDDLVQKTEVAITLMKTVLENPEPIKNLNELAKAQLLFFSSAAEALSSVQGEIEELSVAAEGEYSLRREVFVLKRSPSGGEFTTEEQVGYGIASVYTPPEKRRKGYAKHMMSLLHWVLGPASSFPTAFPEVWGQPPAVPDGFGSGIVSVLYSDIGPTFYKASGPAPGVDGWTVDPYTVSTWDVKAVLERTKDEVGKDQWTLLNKEQTKEWWNQDSELILQEVSSKPQSSTSIAFTFLPRKGVAEFLHRRIEWFVNSMERPPPILWCLALSSRPVRRRT</sequence>